<evidence type="ECO:0000313" key="3">
    <source>
        <dbReference type="Proteomes" id="UP001497516"/>
    </source>
</evidence>
<keyword evidence="3" id="KW-1185">Reference proteome</keyword>
<organism evidence="2 3">
    <name type="scientific">Linum trigynum</name>
    <dbReference type="NCBI Taxonomy" id="586398"/>
    <lineage>
        <taxon>Eukaryota</taxon>
        <taxon>Viridiplantae</taxon>
        <taxon>Streptophyta</taxon>
        <taxon>Embryophyta</taxon>
        <taxon>Tracheophyta</taxon>
        <taxon>Spermatophyta</taxon>
        <taxon>Magnoliopsida</taxon>
        <taxon>eudicotyledons</taxon>
        <taxon>Gunneridae</taxon>
        <taxon>Pentapetalae</taxon>
        <taxon>rosids</taxon>
        <taxon>fabids</taxon>
        <taxon>Malpighiales</taxon>
        <taxon>Linaceae</taxon>
        <taxon>Linum</taxon>
    </lineage>
</organism>
<dbReference type="EMBL" id="OZ034813">
    <property type="protein sequence ID" value="CAL1355003.1"/>
    <property type="molecule type" value="Genomic_DNA"/>
</dbReference>
<sequence>MASSRQIPLSTPAPSAETASAHRGSTPPTTGAPPTSSAPSRSQAPADGEASNAPAAPAASSKSIAMRLTFCR</sequence>
<proteinExistence type="predicted"/>
<dbReference type="AlphaFoldDB" id="A0AAV2CEP3"/>
<protein>
    <submittedName>
        <fullName evidence="2">Uncharacterized protein</fullName>
    </submittedName>
</protein>
<dbReference type="Proteomes" id="UP001497516">
    <property type="component" value="Chromosome 1"/>
</dbReference>
<feature type="region of interest" description="Disordered" evidence="1">
    <location>
        <begin position="1"/>
        <end position="72"/>
    </location>
</feature>
<evidence type="ECO:0000256" key="1">
    <source>
        <dbReference type="SAM" id="MobiDB-lite"/>
    </source>
</evidence>
<gene>
    <name evidence="2" type="ORF">LTRI10_LOCUS2783</name>
</gene>
<feature type="compositionally biased region" description="Low complexity" evidence="1">
    <location>
        <begin position="10"/>
        <end position="65"/>
    </location>
</feature>
<name>A0AAV2CEP3_9ROSI</name>
<accession>A0AAV2CEP3</accession>
<evidence type="ECO:0000313" key="2">
    <source>
        <dbReference type="EMBL" id="CAL1355003.1"/>
    </source>
</evidence>
<reference evidence="2 3" key="1">
    <citation type="submission" date="2024-04" db="EMBL/GenBank/DDBJ databases">
        <authorList>
            <person name="Fracassetti M."/>
        </authorList>
    </citation>
    <scope>NUCLEOTIDE SEQUENCE [LARGE SCALE GENOMIC DNA]</scope>
</reference>